<dbReference type="EMBL" id="JBHSOC010000062">
    <property type="protein sequence ID" value="MFC5645112.1"/>
    <property type="molecule type" value="Genomic_DNA"/>
</dbReference>
<evidence type="ECO:0000313" key="3">
    <source>
        <dbReference type="Proteomes" id="UP001596066"/>
    </source>
</evidence>
<feature type="region of interest" description="Disordered" evidence="1">
    <location>
        <begin position="145"/>
        <end position="168"/>
    </location>
</feature>
<proteinExistence type="predicted"/>
<accession>A0ABW0VGW4</accession>
<gene>
    <name evidence="2" type="ORF">ACFPZF_27625</name>
</gene>
<name>A0ABW0VGW4_9ACTN</name>
<organism evidence="2 3">
    <name type="scientific">Kitasatospora cinereorecta</name>
    <dbReference type="NCBI Taxonomy" id="285560"/>
    <lineage>
        <taxon>Bacteria</taxon>
        <taxon>Bacillati</taxon>
        <taxon>Actinomycetota</taxon>
        <taxon>Actinomycetes</taxon>
        <taxon>Kitasatosporales</taxon>
        <taxon>Streptomycetaceae</taxon>
        <taxon>Kitasatospora</taxon>
    </lineage>
</organism>
<dbReference type="RefSeq" id="WP_346145449.1">
    <property type="nucleotide sequence ID" value="NZ_BAAAUA010000021.1"/>
</dbReference>
<comment type="caution">
    <text evidence="2">The sequence shown here is derived from an EMBL/GenBank/DDBJ whole genome shotgun (WGS) entry which is preliminary data.</text>
</comment>
<reference evidence="3" key="1">
    <citation type="journal article" date="2019" name="Int. J. Syst. Evol. Microbiol.">
        <title>The Global Catalogue of Microorganisms (GCM) 10K type strain sequencing project: providing services to taxonomists for standard genome sequencing and annotation.</title>
        <authorList>
            <consortium name="The Broad Institute Genomics Platform"/>
            <consortium name="The Broad Institute Genome Sequencing Center for Infectious Disease"/>
            <person name="Wu L."/>
            <person name="Ma J."/>
        </authorList>
    </citation>
    <scope>NUCLEOTIDE SEQUENCE [LARGE SCALE GENOMIC DNA]</scope>
    <source>
        <strain evidence="3">CGMCC 4.1622</strain>
    </source>
</reference>
<evidence type="ECO:0000256" key="1">
    <source>
        <dbReference type="SAM" id="MobiDB-lite"/>
    </source>
</evidence>
<sequence>MSTQLAAFAAAARRRTVLQWAALALLFLLGIAELLGGGGWPGSARAAGPATGRISVEQLAGRIGCRAEITADTADLRQGLCTSSGEEVWIATFPTAPAQQAWTSQAEDYGGSYLVGDGWVVVLSDTTADRLHGLLGGEILDGVDHTGMDHSGAGHSGPDQSGAPAQSG</sequence>
<protein>
    <submittedName>
        <fullName evidence="2">Uncharacterized protein</fullName>
    </submittedName>
</protein>
<dbReference type="Proteomes" id="UP001596066">
    <property type="component" value="Unassembled WGS sequence"/>
</dbReference>
<evidence type="ECO:0000313" key="2">
    <source>
        <dbReference type="EMBL" id="MFC5645112.1"/>
    </source>
</evidence>
<keyword evidence="3" id="KW-1185">Reference proteome</keyword>